<dbReference type="SUPFAM" id="SSF53850">
    <property type="entry name" value="Periplasmic binding protein-like II"/>
    <property type="match status" value="1"/>
</dbReference>
<sequence length="333" mass="35760">MPVVLSRRLIPWLLLIASGVPMIQAQAQAQAQAQIQDRPGARGQIEEIAGTLGAMGSDTMAELMLRWGEALARRHPGVRLQLQASGSASAPPALVAGTTRLGPMSRPMGDIERRAFVARHGYPPRELVVARDALVVVVHRHNPLAGLGRRELDAVFSDTRRCGAPAAIRDWQALGLAWPEGRIRLHGRNAASGTQALFRRVALCDGFFRPAVNEHPGSAAVVAAVAEDPRAIGYAGLNHLTPGVKALARRDDDGMLHAPDPEAVRRGEYALSRDLYLYLNLPPGEALPAPERAFVDLVLSPAGQAIVEELGFVALPEAQRRRQRRALAPDGGS</sequence>
<organism evidence="4 5">
    <name type="scientific">Halomonas pelophila</name>
    <dbReference type="NCBI Taxonomy" id="3151122"/>
    <lineage>
        <taxon>Bacteria</taxon>
        <taxon>Pseudomonadati</taxon>
        <taxon>Pseudomonadota</taxon>
        <taxon>Gammaproteobacteria</taxon>
        <taxon>Oceanospirillales</taxon>
        <taxon>Halomonadaceae</taxon>
        <taxon>Halomonas</taxon>
    </lineage>
</organism>
<proteinExistence type="predicted"/>
<evidence type="ECO:0000256" key="1">
    <source>
        <dbReference type="ARBA" id="ARBA00022729"/>
    </source>
</evidence>
<evidence type="ECO:0000313" key="5">
    <source>
        <dbReference type="Proteomes" id="UP001472978"/>
    </source>
</evidence>
<dbReference type="InterPro" id="IPR024370">
    <property type="entry name" value="PBP_domain"/>
</dbReference>
<feature type="domain" description="PBP" evidence="3">
    <location>
        <begin position="49"/>
        <end position="283"/>
    </location>
</feature>
<evidence type="ECO:0000259" key="3">
    <source>
        <dbReference type="Pfam" id="PF12849"/>
    </source>
</evidence>
<evidence type="ECO:0000256" key="2">
    <source>
        <dbReference type="SAM" id="SignalP"/>
    </source>
</evidence>
<dbReference type="PANTHER" id="PTHR30570">
    <property type="entry name" value="PERIPLASMIC PHOSPHATE BINDING COMPONENT OF PHOSPHATE ABC TRANSPORTER"/>
    <property type="match status" value="1"/>
</dbReference>
<feature type="chain" id="PRO_5046121342" evidence="2">
    <location>
        <begin position="28"/>
        <end position="333"/>
    </location>
</feature>
<reference evidence="4 5" key="1">
    <citation type="submission" date="2024-05" db="EMBL/GenBank/DDBJ databases">
        <title>Halomonas sp. CS7 16S ribosomal RNA gene Genome sequencing and assembly.</title>
        <authorList>
            <person name="Yook S."/>
        </authorList>
    </citation>
    <scope>NUCLEOTIDE SEQUENCE [LARGE SCALE GENOMIC DNA]</scope>
    <source>
        <strain evidence="4 5">CS7</strain>
    </source>
</reference>
<gene>
    <name evidence="4" type="ORF">ABE957_00365</name>
</gene>
<dbReference type="Pfam" id="PF12849">
    <property type="entry name" value="PBP_like_2"/>
    <property type="match status" value="1"/>
</dbReference>
<dbReference type="Proteomes" id="UP001472978">
    <property type="component" value="Unassembled WGS sequence"/>
</dbReference>
<keyword evidence="1 2" id="KW-0732">Signal</keyword>
<accession>A0ABV1N073</accession>
<dbReference type="Gene3D" id="3.40.190.10">
    <property type="entry name" value="Periplasmic binding protein-like II"/>
    <property type="match status" value="2"/>
</dbReference>
<dbReference type="CDD" id="cd13653">
    <property type="entry name" value="PBP2_phosphate_like_1"/>
    <property type="match status" value="1"/>
</dbReference>
<protein>
    <submittedName>
        <fullName evidence="4">Phosphate ABC transporter substrate-binding protein</fullName>
    </submittedName>
</protein>
<evidence type="ECO:0000313" key="4">
    <source>
        <dbReference type="EMBL" id="MEQ6887129.1"/>
    </source>
</evidence>
<feature type="signal peptide" evidence="2">
    <location>
        <begin position="1"/>
        <end position="27"/>
    </location>
</feature>
<dbReference type="InterPro" id="IPR050811">
    <property type="entry name" value="Phosphate_ABC_transporter"/>
</dbReference>
<keyword evidence="5" id="KW-1185">Reference proteome</keyword>
<dbReference type="EMBL" id="JBEGCI010000001">
    <property type="protein sequence ID" value="MEQ6887129.1"/>
    <property type="molecule type" value="Genomic_DNA"/>
</dbReference>
<comment type="caution">
    <text evidence="4">The sequence shown here is derived from an EMBL/GenBank/DDBJ whole genome shotgun (WGS) entry which is preliminary data.</text>
</comment>
<dbReference type="PANTHER" id="PTHR30570:SF6">
    <property type="entry name" value="PHOSPHATE-BINDING PROTEIN PSTS"/>
    <property type="match status" value="1"/>
</dbReference>
<dbReference type="RefSeq" id="WP_349756657.1">
    <property type="nucleotide sequence ID" value="NZ_JBEGCI010000001.1"/>
</dbReference>
<name>A0ABV1N073_9GAMM</name>